<name>A0A4U8Q602_9FIRM</name>
<dbReference type="Proteomes" id="UP000306509">
    <property type="component" value="Unassembled WGS sequence"/>
</dbReference>
<keyword evidence="1 4" id="KW-0808">Transferase</keyword>
<evidence type="ECO:0000313" key="5">
    <source>
        <dbReference type="Proteomes" id="UP000306509"/>
    </source>
</evidence>
<dbReference type="InterPro" id="IPR011611">
    <property type="entry name" value="PfkB_dom"/>
</dbReference>
<dbReference type="SUPFAM" id="SSF53613">
    <property type="entry name" value="Ribokinase-like"/>
    <property type="match status" value="1"/>
</dbReference>
<dbReference type="EMBL" id="QGQD01000057">
    <property type="protein sequence ID" value="TLD00292.1"/>
    <property type="molecule type" value="Genomic_DNA"/>
</dbReference>
<keyword evidence="2 4" id="KW-0418">Kinase</keyword>
<gene>
    <name evidence="4" type="primary">ydjH_2</name>
    <name evidence="4" type="ORF">DSM106044_02961</name>
</gene>
<evidence type="ECO:0000259" key="3">
    <source>
        <dbReference type="Pfam" id="PF00294"/>
    </source>
</evidence>
<dbReference type="PROSITE" id="PS00584">
    <property type="entry name" value="PFKB_KINASES_2"/>
    <property type="match status" value="1"/>
</dbReference>
<evidence type="ECO:0000313" key="4">
    <source>
        <dbReference type="EMBL" id="TLD00292.1"/>
    </source>
</evidence>
<dbReference type="OrthoDB" id="9788681at2"/>
<dbReference type="GO" id="GO:0005829">
    <property type="term" value="C:cytosol"/>
    <property type="evidence" value="ECO:0007669"/>
    <property type="project" value="TreeGrafter"/>
</dbReference>
<dbReference type="Pfam" id="PF00294">
    <property type="entry name" value="PfkB"/>
    <property type="match status" value="1"/>
</dbReference>
<sequence length="308" mass="34137">MQEGIAGFGIANIDFIFGNSPRMPRLGEEIYSESCSRQLGGGPVATLIQLSRLGVPVELATYVGTGPLSQFLAEELEKNQVKYENMLQSREADPVTLSCIVSCKEDRGIISYKPQEESFSVDDEGLYQFYRRKKIAYVTIEQRQLCRRLKTAGCTVVMDSAWSDSLSLEWYDEIFPYVDYFIPNESEALKITGTNRPGDALKELSKFLKTAIIKTGNLGCLLMINGKEIRIPASPAKHVDSTGAGDAFAAGFMYGLYHKCNIMESICYGNITGGNAVTKIGCLAAEMDEEKLKAEFRNIYGKLKEMSL</sequence>
<dbReference type="AlphaFoldDB" id="A0A4U8Q602"/>
<dbReference type="PANTHER" id="PTHR10584:SF166">
    <property type="entry name" value="RIBOKINASE"/>
    <property type="match status" value="1"/>
</dbReference>
<dbReference type="InterPro" id="IPR029056">
    <property type="entry name" value="Ribokinase-like"/>
</dbReference>
<dbReference type="RefSeq" id="WP_027295148.1">
    <property type="nucleotide sequence ID" value="NZ_CABMJZ010000140.1"/>
</dbReference>
<dbReference type="PANTHER" id="PTHR10584">
    <property type="entry name" value="SUGAR KINASE"/>
    <property type="match status" value="1"/>
</dbReference>
<accession>A0A4U8Q602</accession>
<dbReference type="GO" id="GO:0016301">
    <property type="term" value="F:kinase activity"/>
    <property type="evidence" value="ECO:0007669"/>
    <property type="project" value="UniProtKB-KW"/>
</dbReference>
<evidence type="ECO:0000256" key="2">
    <source>
        <dbReference type="ARBA" id="ARBA00022777"/>
    </source>
</evidence>
<reference evidence="4 5" key="1">
    <citation type="journal article" date="2019" name="Anaerobe">
        <title>Detection of Robinsoniella peoriensis in multiple bone samples of a trauma patient.</title>
        <authorList>
            <person name="Schrottner P."/>
            <person name="Hartwich K."/>
            <person name="Bunk B."/>
            <person name="Schober I."/>
            <person name="Helbig S."/>
            <person name="Rudolph W.W."/>
            <person name="Gunzer F."/>
        </authorList>
    </citation>
    <scope>NUCLEOTIDE SEQUENCE [LARGE SCALE GENOMIC DNA]</scope>
    <source>
        <strain evidence="4 5">DSM 106044</strain>
    </source>
</reference>
<organism evidence="4 5">
    <name type="scientific">Robinsoniella peoriensis</name>
    <dbReference type="NCBI Taxonomy" id="180332"/>
    <lineage>
        <taxon>Bacteria</taxon>
        <taxon>Bacillati</taxon>
        <taxon>Bacillota</taxon>
        <taxon>Clostridia</taxon>
        <taxon>Lachnospirales</taxon>
        <taxon>Lachnospiraceae</taxon>
        <taxon>Robinsoniella</taxon>
    </lineage>
</organism>
<evidence type="ECO:0000256" key="1">
    <source>
        <dbReference type="ARBA" id="ARBA00022679"/>
    </source>
</evidence>
<dbReference type="EC" id="2.7.1.-" evidence="4"/>
<dbReference type="Gene3D" id="3.40.1190.20">
    <property type="match status" value="1"/>
</dbReference>
<proteinExistence type="predicted"/>
<protein>
    <submittedName>
        <fullName evidence="4">Putative sugar kinase YdjH</fullName>
        <ecNumber evidence="4">2.7.1.-</ecNumber>
    </submittedName>
</protein>
<keyword evidence="5" id="KW-1185">Reference proteome</keyword>
<dbReference type="InterPro" id="IPR002173">
    <property type="entry name" value="Carboh/pur_kinase_PfkB_CS"/>
</dbReference>
<feature type="domain" description="Carbohydrate kinase PfkB" evidence="3">
    <location>
        <begin position="5"/>
        <end position="284"/>
    </location>
</feature>
<dbReference type="STRING" id="180332.GCA_000797495_03571"/>
<comment type="caution">
    <text evidence="4">The sequence shown here is derived from an EMBL/GenBank/DDBJ whole genome shotgun (WGS) entry which is preliminary data.</text>
</comment>